<keyword evidence="1" id="KW-0812">Transmembrane</keyword>
<accession>A0A1Q2KYA9</accession>
<feature type="transmembrane region" description="Helical" evidence="1">
    <location>
        <begin position="29"/>
        <end position="47"/>
    </location>
</feature>
<evidence type="ECO:0000313" key="2">
    <source>
        <dbReference type="EMBL" id="AQQ53198.1"/>
    </source>
</evidence>
<proteinExistence type="predicted"/>
<dbReference type="Proteomes" id="UP000188184">
    <property type="component" value="Chromosome"/>
</dbReference>
<dbReference type="AlphaFoldDB" id="A0A1Q2KYA9"/>
<keyword evidence="1" id="KW-0472">Membrane</keyword>
<sequence length="62" mass="6776">MENDLLSFVLGTTFIALFLSGIGKAIQVTVYPMLALLMFFISLTFGAHDLKEALRKTGIAIL</sequence>
<protein>
    <submittedName>
        <fullName evidence="2">Uncharacterized protein</fullName>
    </submittedName>
</protein>
<dbReference type="Gene3D" id="1.20.1530.20">
    <property type="match status" value="1"/>
</dbReference>
<dbReference type="KEGG" id="pmar:B0X71_08945"/>
<evidence type="ECO:0000313" key="3">
    <source>
        <dbReference type="Proteomes" id="UP000188184"/>
    </source>
</evidence>
<keyword evidence="3" id="KW-1185">Reference proteome</keyword>
<organism evidence="2 3">
    <name type="scientific">Planococcus lenghuensis</name>
    <dbReference type="NCBI Taxonomy" id="2213202"/>
    <lineage>
        <taxon>Bacteria</taxon>
        <taxon>Bacillati</taxon>
        <taxon>Bacillota</taxon>
        <taxon>Bacilli</taxon>
        <taxon>Bacillales</taxon>
        <taxon>Caryophanaceae</taxon>
        <taxon>Planococcus</taxon>
    </lineage>
</organism>
<feature type="transmembrane region" description="Helical" evidence="1">
    <location>
        <begin position="5"/>
        <end position="23"/>
    </location>
</feature>
<keyword evidence="1" id="KW-1133">Transmembrane helix</keyword>
<gene>
    <name evidence="2" type="ORF">B0X71_08945</name>
</gene>
<dbReference type="EMBL" id="CP019640">
    <property type="protein sequence ID" value="AQQ53198.1"/>
    <property type="molecule type" value="Genomic_DNA"/>
</dbReference>
<evidence type="ECO:0000256" key="1">
    <source>
        <dbReference type="SAM" id="Phobius"/>
    </source>
</evidence>
<dbReference type="InterPro" id="IPR038770">
    <property type="entry name" value="Na+/solute_symporter_sf"/>
</dbReference>
<name>A0A1Q2KYA9_9BACL</name>
<reference evidence="2 3" key="1">
    <citation type="submission" date="2017-02" db="EMBL/GenBank/DDBJ databases">
        <title>The complete genomic sequence of a novel cold adapted crude oil-degrading bacterium Planococcus qaidamina Y42.</title>
        <authorList>
            <person name="Yang R."/>
        </authorList>
    </citation>
    <scope>NUCLEOTIDE SEQUENCE [LARGE SCALE GENOMIC DNA]</scope>
    <source>
        <strain evidence="2 3">Y42</strain>
    </source>
</reference>